<dbReference type="InterPro" id="IPR000067">
    <property type="entry name" value="FlgMring_FliF"/>
</dbReference>
<feature type="transmembrane region" description="Helical" evidence="10">
    <location>
        <begin position="456"/>
        <end position="477"/>
    </location>
</feature>
<comment type="subcellular location">
    <subcellularLocation>
        <location evidence="1">Bacterial flagellum basal body</location>
    </subcellularLocation>
    <subcellularLocation>
        <location evidence="2">Cell membrane</location>
        <topology evidence="2">Multi-pass membrane protein</topology>
    </subcellularLocation>
</comment>
<organism evidence="13 14">
    <name type="scientific">Candidatus Weimeria bifida</name>
    <dbReference type="NCBI Taxonomy" id="2599074"/>
    <lineage>
        <taxon>Bacteria</taxon>
        <taxon>Bacillati</taxon>
        <taxon>Bacillota</taxon>
        <taxon>Clostridia</taxon>
        <taxon>Lachnospirales</taxon>
        <taxon>Lachnospiraceae</taxon>
        <taxon>Candidatus Weimeria</taxon>
    </lineage>
</organism>
<evidence type="ECO:0000256" key="10">
    <source>
        <dbReference type="SAM" id="Phobius"/>
    </source>
</evidence>
<dbReference type="PANTHER" id="PTHR30046">
    <property type="entry name" value="FLAGELLAR M-RING PROTEIN"/>
    <property type="match status" value="1"/>
</dbReference>
<evidence type="ECO:0000256" key="2">
    <source>
        <dbReference type="ARBA" id="ARBA00004651"/>
    </source>
</evidence>
<dbReference type="Pfam" id="PF08345">
    <property type="entry name" value="YscJ_FliF_C"/>
    <property type="match status" value="1"/>
</dbReference>
<dbReference type="InterPro" id="IPR045851">
    <property type="entry name" value="AMP-bd_C_sf"/>
</dbReference>
<gene>
    <name evidence="13" type="primary">fliF</name>
    <name evidence="13" type="ORF">FRC54_05800</name>
</gene>
<feature type="domain" description="Flagellar M-ring C-terminal" evidence="12">
    <location>
        <begin position="273"/>
        <end position="414"/>
    </location>
</feature>
<feature type="compositionally biased region" description="Low complexity" evidence="9">
    <location>
        <begin position="308"/>
        <end position="318"/>
    </location>
</feature>
<dbReference type="GO" id="GO:0005886">
    <property type="term" value="C:plasma membrane"/>
    <property type="evidence" value="ECO:0007669"/>
    <property type="project" value="UniProtKB-SubCell"/>
</dbReference>
<dbReference type="GO" id="GO:0003774">
    <property type="term" value="F:cytoskeletal motor activity"/>
    <property type="evidence" value="ECO:0007669"/>
    <property type="project" value="InterPro"/>
</dbReference>
<evidence type="ECO:0000256" key="7">
    <source>
        <dbReference type="ARBA" id="ARBA00023136"/>
    </source>
</evidence>
<keyword evidence="14" id="KW-1185">Reference proteome</keyword>
<name>A0A6N7J0R0_9FIRM</name>
<evidence type="ECO:0000256" key="9">
    <source>
        <dbReference type="SAM" id="MobiDB-lite"/>
    </source>
</evidence>
<protein>
    <submittedName>
        <fullName evidence="13">Flagellar M-ring protein FliF</fullName>
    </submittedName>
</protein>
<keyword evidence="4" id="KW-1003">Cell membrane</keyword>
<keyword evidence="13" id="KW-0969">Cilium</keyword>
<evidence type="ECO:0000256" key="5">
    <source>
        <dbReference type="ARBA" id="ARBA00022692"/>
    </source>
</evidence>
<accession>A0A6N7J0R0</accession>
<keyword evidence="8" id="KW-0975">Bacterial flagellum</keyword>
<evidence type="ECO:0000259" key="12">
    <source>
        <dbReference type="Pfam" id="PF08345"/>
    </source>
</evidence>
<proteinExistence type="inferred from homology"/>
<dbReference type="GO" id="GO:0071973">
    <property type="term" value="P:bacterial-type flagellum-dependent cell motility"/>
    <property type="evidence" value="ECO:0007669"/>
    <property type="project" value="InterPro"/>
</dbReference>
<evidence type="ECO:0000256" key="3">
    <source>
        <dbReference type="ARBA" id="ARBA00007971"/>
    </source>
</evidence>
<evidence type="ECO:0000256" key="4">
    <source>
        <dbReference type="ARBA" id="ARBA00022475"/>
    </source>
</evidence>
<dbReference type="PANTHER" id="PTHR30046:SF0">
    <property type="entry name" value="FLAGELLAR M-RING PROTEIN"/>
    <property type="match status" value="1"/>
</dbReference>
<sequence>MPDRIKNIFTKIADWWKKFTSRQKALIISSVSIVAIALIILGVVATRPDKMTLVTAKDATQAQTIKDDLDGANIKYTQSQDGMTFTIDKKDEANATIILGQNGIYSNGYSGEKTDDSYPFSNVVDGSFTTTESDKQRKDNYFKQKQMENYLKTLSNVKDAQINLSVPDDDGTLAAKSEEASASVMLNLSDSMSDDQAAAIAKFVATGLGNKTTSNITIIDTDDNILFSGGDESTSGGIASSNLSAQQKKEKYIEDKVKKVLSKNGSGSDAIYDNVQVAANLDMNFDTTETKSWNYSVASGQDQGYLDSQTTESSSSTGSNGGQPGTASNNGVNSYVTTNNGNTSSESNKTTSKYLPNETYTDTKPAAGTVNTSNSTITITAYNDVIYDEDQMKSSGQLKNQTFDQFVQANSGMTAAKVNNSMLKAVSNATGIPQANITINAYNVPQFHYSTGGRTWVDWLEIILAILIFALLGFVAFRSLRGKKEEEQAEEVSVDTLLKEQQEDEQLEDIGYNEKSEARQLIEKFVDEKPEAAANLLRNWLNEDWGE</sequence>
<dbReference type="NCBIfam" id="TIGR00206">
    <property type="entry name" value="fliF"/>
    <property type="match status" value="1"/>
</dbReference>
<keyword evidence="6 10" id="KW-1133">Transmembrane helix</keyword>
<dbReference type="AlphaFoldDB" id="A0A6N7J0R0"/>
<evidence type="ECO:0000259" key="11">
    <source>
        <dbReference type="Pfam" id="PF01514"/>
    </source>
</evidence>
<dbReference type="Proteomes" id="UP000460257">
    <property type="component" value="Unassembled WGS sequence"/>
</dbReference>
<dbReference type="InterPro" id="IPR006182">
    <property type="entry name" value="FliF_N_dom"/>
</dbReference>
<feature type="compositionally biased region" description="Polar residues" evidence="9">
    <location>
        <begin position="327"/>
        <end position="336"/>
    </location>
</feature>
<evidence type="ECO:0000313" key="14">
    <source>
        <dbReference type="Proteomes" id="UP000460257"/>
    </source>
</evidence>
<feature type="region of interest" description="Disordered" evidence="9">
    <location>
        <begin position="303"/>
        <end position="360"/>
    </location>
</feature>
<keyword evidence="13" id="KW-0966">Cell projection</keyword>
<evidence type="ECO:0000256" key="6">
    <source>
        <dbReference type="ARBA" id="ARBA00022989"/>
    </source>
</evidence>
<dbReference type="InterPro" id="IPR043427">
    <property type="entry name" value="YscJ/FliF"/>
</dbReference>
<evidence type="ECO:0000256" key="8">
    <source>
        <dbReference type="ARBA" id="ARBA00023143"/>
    </source>
</evidence>
<dbReference type="EMBL" id="VOGC01000006">
    <property type="protein sequence ID" value="MQN01429.1"/>
    <property type="molecule type" value="Genomic_DNA"/>
</dbReference>
<dbReference type="Gene3D" id="3.30.300.30">
    <property type="match status" value="1"/>
</dbReference>
<keyword evidence="7 10" id="KW-0472">Membrane</keyword>
<dbReference type="InterPro" id="IPR013556">
    <property type="entry name" value="Flag_M-ring_C"/>
</dbReference>
<comment type="similarity">
    <text evidence="3">Belongs to the FliF family.</text>
</comment>
<dbReference type="Pfam" id="PF01514">
    <property type="entry name" value="YscJ_FliF"/>
    <property type="match status" value="1"/>
</dbReference>
<feature type="compositionally biased region" description="Low complexity" evidence="9">
    <location>
        <begin position="337"/>
        <end position="352"/>
    </location>
</feature>
<evidence type="ECO:0000313" key="13">
    <source>
        <dbReference type="EMBL" id="MQN01429.1"/>
    </source>
</evidence>
<comment type="caution">
    <text evidence="13">The sequence shown here is derived from an EMBL/GenBank/DDBJ whole genome shotgun (WGS) entry which is preliminary data.</text>
</comment>
<keyword evidence="13" id="KW-0282">Flagellum</keyword>
<feature type="domain" description="Flagellar M-ring N-terminal" evidence="11">
    <location>
        <begin position="46"/>
        <end position="227"/>
    </location>
</feature>
<evidence type="ECO:0000256" key="1">
    <source>
        <dbReference type="ARBA" id="ARBA00004117"/>
    </source>
</evidence>
<feature type="transmembrane region" description="Helical" evidence="10">
    <location>
        <begin position="25"/>
        <end position="45"/>
    </location>
</feature>
<keyword evidence="5 10" id="KW-0812">Transmembrane</keyword>
<reference evidence="13" key="1">
    <citation type="journal article" date="2020" name="Appl. Environ. Microbiol.">
        <title>Medium-Chain Fatty Acid Synthesis by 'Candidatus Weimeria bifida' gen. nov., sp. nov., and 'Candidatus Pseudoramibacter fermentans' sp. nov.</title>
        <authorList>
            <person name="Scarborough M.J."/>
            <person name="Myers K.S."/>
            <person name="Donohue T.J."/>
            <person name="Noguera D.R."/>
        </authorList>
    </citation>
    <scope>NUCLEOTIDE SEQUENCE</scope>
    <source>
        <strain evidence="13">LCO1.1</strain>
    </source>
</reference>
<dbReference type="GO" id="GO:0009431">
    <property type="term" value="C:bacterial-type flagellum basal body, MS ring"/>
    <property type="evidence" value="ECO:0007669"/>
    <property type="project" value="InterPro"/>
</dbReference>